<dbReference type="AlphaFoldDB" id="A0AAJ1R0C8"/>
<evidence type="ECO:0000313" key="2">
    <source>
        <dbReference type="Proteomes" id="UP001225933"/>
    </source>
</evidence>
<evidence type="ECO:0000313" key="1">
    <source>
        <dbReference type="EMBL" id="MDN4011250.1"/>
    </source>
</evidence>
<protein>
    <submittedName>
        <fullName evidence="1">Uncharacterized protein</fullName>
    </submittedName>
</protein>
<dbReference type="EMBL" id="JAUHGV010000002">
    <property type="protein sequence ID" value="MDN4011250.1"/>
    <property type="molecule type" value="Genomic_DNA"/>
</dbReference>
<organism evidence="1 2">
    <name type="scientific">Chryseobacterium gambrini</name>
    <dbReference type="NCBI Taxonomy" id="373672"/>
    <lineage>
        <taxon>Bacteria</taxon>
        <taxon>Pseudomonadati</taxon>
        <taxon>Bacteroidota</taxon>
        <taxon>Flavobacteriia</taxon>
        <taxon>Flavobacteriales</taxon>
        <taxon>Weeksellaceae</taxon>
        <taxon>Chryseobacterium group</taxon>
        <taxon>Chryseobacterium</taxon>
    </lineage>
</organism>
<proteinExistence type="predicted"/>
<reference evidence="1" key="1">
    <citation type="submission" date="2023-06" db="EMBL/GenBank/DDBJ databases">
        <title>Two Chryseobacterium gambrini strains from China.</title>
        <authorList>
            <person name="Zeng J."/>
            <person name="Wu Y."/>
        </authorList>
    </citation>
    <scope>NUCLEOTIDE SEQUENCE</scope>
    <source>
        <strain evidence="1">SQ219</strain>
    </source>
</reference>
<accession>A0AAJ1R0C8</accession>
<gene>
    <name evidence="1" type="ORF">QX233_02130</name>
</gene>
<dbReference type="RefSeq" id="WP_214588798.1">
    <property type="nucleotide sequence ID" value="NZ_JAUHGV010000002.1"/>
</dbReference>
<comment type="caution">
    <text evidence="1">The sequence shown here is derived from an EMBL/GenBank/DDBJ whole genome shotgun (WGS) entry which is preliminary data.</text>
</comment>
<name>A0AAJ1R0C8_9FLAO</name>
<dbReference type="Proteomes" id="UP001225933">
    <property type="component" value="Unassembled WGS sequence"/>
</dbReference>
<sequence length="126" mass="14641">MRVLTIIICFLNISCFSQTNKSEDVISAVVKKIDSTSWNYILHLENKKTKIIVPVFKECDNKKDYFGKIKVGKKYNFVLSKEISYTKTQREFISQSIDGKEIWNSKMKGVLYYTDCANMCGLYIQP</sequence>